<dbReference type="AlphaFoldDB" id="A0A660L9U0"/>
<name>A0A660L9U0_9ACTN</name>
<gene>
    <name evidence="1" type="ORF">C8N24_6352</name>
</gene>
<dbReference type="RefSeq" id="WP_121257718.1">
    <property type="nucleotide sequence ID" value="NZ_RBIL01000002.1"/>
</dbReference>
<evidence type="ECO:0000313" key="2">
    <source>
        <dbReference type="Proteomes" id="UP000278962"/>
    </source>
</evidence>
<keyword evidence="2" id="KW-1185">Reference proteome</keyword>
<organism evidence="1 2">
    <name type="scientific">Solirubrobacter pauli</name>
    <dbReference type="NCBI Taxonomy" id="166793"/>
    <lineage>
        <taxon>Bacteria</taxon>
        <taxon>Bacillati</taxon>
        <taxon>Actinomycetota</taxon>
        <taxon>Thermoleophilia</taxon>
        <taxon>Solirubrobacterales</taxon>
        <taxon>Solirubrobacteraceae</taxon>
        <taxon>Solirubrobacter</taxon>
    </lineage>
</organism>
<dbReference type="EMBL" id="RBIL01000002">
    <property type="protein sequence ID" value="RKQ88310.1"/>
    <property type="molecule type" value="Genomic_DNA"/>
</dbReference>
<accession>A0A660L9U0</accession>
<reference evidence="1 2" key="1">
    <citation type="submission" date="2018-10" db="EMBL/GenBank/DDBJ databases">
        <title>Genomic Encyclopedia of Archaeal and Bacterial Type Strains, Phase II (KMG-II): from individual species to whole genera.</title>
        <authorList>
            <person name="Goeker M."/>
        </authorList>
    </citation>
    <scope>NUCLEOTIDE SEQUENCE [LARGE SCALE GENOMIC DNA]</scope>
    <source>
        <strain evidence="1 2">DSM 14954</strain>
    </source>
</reference>
<comment type="caution">
    <text evidence="1">The sequence shown here is derived from an EMBL/GenBank/DDBJ whole genome shotgun (WGS) entry which is preliminary data.</text>
</comment>
<dbReference type="OrthoDB" id="3404002at2"/>
<evidence type="ECO:0000313" key="1">
    <source>
        <dbReference type="EMBL" id="RKQ88310.1"/>
    </source>
</evidence>
<dbReference type="Proteomes" id="UP000278962">
    <property type="component" value="Unassembled WGS sequence"/>
</dbReference>
<proteinExistence type="predicted"/>
<protein>
    <submittedName>
        <fullName evidence="1">Uncharacterized protein</fullName>
    </submittedName>
</protein>
<sequence>MDLDRLDDASREQVRPLLDEMAASRALLETAPEPWLRWWRTSGEAELRCILMTGWDPVGAIDACWDEYDDYLEGIVNRVRSPADHEHIAPGLADHLDHLIRDYMGTLTDRQRHTNRWIAEVIVTWHRWTQDRGRIGGSSA</sequence>